<dbReference type="OrthoDB" id="5357726at2759"/>
<gene>
    <name evidence="2" type="ORF">FTJAE_8310</name>
</gene>
<evidence type="ECO:0000313" key="2">
    <source>
        <dbReference type="EMBL" id="KAF5630159.1"/>
    </source>
</evidence>
<dbReference type="EMBL" id="JAAQRI010000178">
    <property type="protein sequence ID" value="KAF5630159.1"/>
    <property type="molecule type" value="Genomic_DNA"/>
</dbReference>
<dbReference type="Proteomes" id="UP000530670">
    <property type="component" value="Unassembled WGS sequence"/>
</dbReference>
<proteinExistence type="predicted"/>
<sequence length="242" mass="27439">MYFGRIITALSLLGASNTLPTQDGVVLRGMSLPNMAWDDSLPDAKAQMEKFLKAWPQVIVMAKLLHLKTDPSLYQEVLKHYFEEKDASIVEKVWRGLIGAKGQDDQGDGTGNPLIFDIVLTNKPTDKEPCLRKDNVRLAWLEPVGDGTRAVMKIYDKGWQFPTIDETSDFQPLVDWDILDYTYGPKNTRSAVTNDDIVTILNADQYRWMAQEYYWSLICDKTFKAPTSNADYLDCQGTCVIQ</sequence>
<name>A0A8H5RBF8_9HYPO</name>
<organism evidence="2 3">
    <name type="scientific">Fusarium tjaetaba</name>
    <dbReference type="NCBI Taxonomy" id="1567544"/>
    <lineage>
        <taxon>Eukaryota</taxon>
        <taxon>Fungi</taxon>
        <taxon>Dikarya</taxon>
        <taxon>Ascomycota</taxon>
        <taxon>Pezizomycotina</taxon>
        <taxon>Sordariomycetes</taxon>
        <taxon>Hypocreomycetidae</taxon>
        <taxon>Hypocreales</taxon>
        <taxon>Nectriaceae</taxon>
        <taxon>Fusarium</taxon>
        <taxon>Fusarium fujikuroi species complex</taxon>
    </lineage>
</organism>
<dbReference type="GeneID" id="59307383"/>
<accession>A0A8H5RBF8</accession>
<dbReference type="RefSeq" id="XP_037204611.1">
    <property type="nucleotide sequence ID" value="XM_037355113.1"/>
</dbReference>
<comment type="caution">
    <text evidence="2">The sequence shown here is derived from an EMBL/GenBank/DDBJ whole genome shotgun (WGS) entry which is preliminary data.</text>
</comment>
<protein>
    <submittedName>
        <fullName evidence="2">Uncharacterized protein</fullName>
    </submittedName>
</protein>
<keyword evidence="1" id="KW-0732">Signal</keyword>
<reference evidence="2 3" key="1">
    <citation type="submission" date="2020-05" db="EMBL/GenBank/DDBJ databases">
        <title>Identification and distribution of gene clusters putatively required for synthesis of sphingolipid metabolism inhibitors in phylogenetically diverse species of the filamentous fungus Fusarium.</title>
        <authorList>
            <person name="Kim H.-S."/>
            <person name="Busman M."/>
            <person name="Brown D.W."/>
            <person name="Divon H."/>
            <person name="Uhlig S."/>
            <person name="Proctor R.H."/>
        </authorList>
    </citation>
    <scope>NUCLEOTIDE SEQUENCE [LARGE SCALE GENOMIC DNA]</scope>
    <source>
        <strain evidence="2 3">NRRL 66243</strain>
    </source>
</reference>
<keyword evidence="3" id="KW-1185">Reference proteome</keyword>
<evidence type="ECO:0000313" key="3">
    <source>
        <dbReference type="Proteomes" id="UP000530670"/>
    </source>
</evidence>
<feature type="chain" id="PRO_5034262897" evidence="1">
    <location>
        <begin position="19"/>
        <end position="242"/>
    </location>
</feature>
<feature type="signal peptide" evidence="1">
    <location>
        <begin position="1"/>
        <end position="18"/>
    </location>
</feature>
<evidence type="ECO:0000256" key="1">
    <source>
        <dbReference type="SAM" id="SignalP"/>
    </source>
</evidence>
<dbReference type="AlphaFoldDB" id="A0A8H5RBF8"/>